<proteinExistence type="predicted"/>
<evidence type="ECO:0000256" key="1">
    <source>
        <dbReference type="SAM" id="MobiDB-lite"/>
    </source>
</evidence>
<dbReference type="Proteomes" id="UP000285301">
    <property type="component" value="Unassembled WGS sequence"/>
</dbReference>
<name>A0A443RI05_9ACAR</name>
<gene>
    <name evidence="2" type="ORF">B4U79_09260</name>
</gene>
<dbReference type="STRING" id="1965070.A0A443RI05"/>
<sequence>MRSQLIDASHVSGDSDSGGRDGFSNHVMDDDKFLEEFKVRPCQWYYDEFRECSRYLSRFHQRFVFGKTLDCSGWKNDYEDCLAFRDNADFHSLKRVLDNESKRQQKRKDSLTANNVWKYRQTPPEDWNKPLPQWLIERTKGSYLEEGSIHHIESSFLSVYYNDECIEWPVVDGCFVAFVQLVSENNTILLTVNNDFKKCKLKFNLLFHRTNATKLIKLVYVLCKDSKGDIFDGGKYQAPLIYDSSILSAIEKISFLALVIQCFFASTSLNRQSLNFETKSEIQPFVHILLVEKTNEELWLLDQQQLWRYIASELIKSELFSPHCKFLTLCSFTRCEIEIDNGHNLKYEKLLKLSRGSVALGGGGLALIGTPFLFTLPNGVRDMFLKLCQNEKFDSETERGVLDLCAATIGTCIHELGHTLDLGHSKFGVMSTEYASIKHFFRVQKLKCKWWNRSSFLILSHHKWFRENCEEQETNTEIMMVLL</sequence>
<reference evidence="2 3" key="1">
    <citation type="journal article" date="2018" name="Gigascience">
        <title>Genomes of trombidid mites reveal novel predicted allergens and laterally-transferred genes associated with secondary metabolism.</title>
        <authorList>
            <person name="Dong X."/>
            <person name="Chaisiri K."/>
            <person name="Xia D."/>
            <person name="Armstrong S.D."/>
            <person name="Fang Y."/>
            <person name="Donnelly M.J."/>
            <person name="Kadowaki T."/>
            <person name="McGarry J.W."/>
            <person name="Darby A.C."/>
            <person name="Makepeace B.L."/>
        </authorList>
    </citation>
    <scope>NUCLEOTIDE SEQUENCE [LARGE SCALE GENOMIC DNA]</scope>
    <source>
        <strain evidence="2">UoL-WK</strain>
    </source>
</reference>
<keyword evidence="3" id="KW-1185">Reference proteome</keyword>
<dbReference type="InterPro" id="IPR021917">
    <property type="entry name" value="Unchr_Zn-peptidase-like"/>
</dbReference>
<dbReference type="AlphaFoldDB" id="A0A443RI05"/>
<dbReference type="InterPro" id="IPR021475">
    <property type="entry name" value="Pants/Emi1-like"/>
</dbReference>
<dbReference type="InterPro" id="IPR053002">
    <property type="entry name" value="Metalloproteinase_M10B"/>
</dbReference>
<dbReference type="Pfam" id="PF12044">
    <property type="entry name" value="Metallopep"/>
    <property type="match status" value="1"/>
</dbReference>
<comment type="caution">
    <text evidence="2">The sequence shown here is derived from an EMBL/GenBank/DDBJ whole genome shotgun (WGS) entry which is preliminary data.</text>
</comment>
<dbReference type="PANTHER" id="PTHR21054">
    <property type="entry name" value="ZINC METALLOPROTEINASE-RELATED"/>
    <property type="match status" value="1"/>
</dbReference>
<evidence type="ECO:0000313" key="2">
    <source>
        <dbReference type="EMBL" id="RWS14887.1"/>
    </source>
</evidence>
<dbReference type="PANTHER" id="PTHR21054:SF2">
    <property type="entry name" value="MIP04191P"/>
    <property type="match status" value="1"/>
</dbReference>
<dbReference type="EMBL" id="NCKU01000598">
    <property type="protein sequence ID" value="RWS14887.1"/>
    <property type="molecule type" value="Genomic_DNA"/>
</dbReference>
<evidence type="ECO:0000313" key="3">
    <source>
        <dbReference type="Proteomes" id="UP000285301"/>
    </source>
</evidence>
<evidence type="ECO:0008006" key="4">
    <source>
        <dbReference type="Google" id="ProtNLM"/>
    </source>
</evidence>
<protein>
    <recommendedName>
        <fullName evidence="4">Zinc metalloproteinase-like protein</fullName>
    </recommendedName>
</protein>
<organism evidence="2 3">
    <name type="scientific">Dinothrombium tinctorium</name>
    <dbReference type="NCBI Taxonomy" id="1965070"/>
    <lineage>
        <taxon>Eukaryota</taxon>
        <taxon>Metazoa</taxon>
        <taxon>Ecdysozoa</taxon>
        <taxon>Arthropoda</taxon>
        <taxon>Chelicerata</taxon>
        <taxon>Arachnida</taxon>
        <taxon>Acari</taxon>
        <taxon>Acariformes</taxon>
        <taxon>Trombidiformes</taxon>
        <taxon>Prostigmata</taxon>
        <taxon>Anystina</taxon>
        <taxon>Parasitengona</taxon>
        <taxon>Trombidioidea</taxon>
        <taxon>Trombidiidae</taxon>
        <taxon>Dinothrombium</taxon>
    </lineage>
</organism>
<accession>A0A443RI05</accession>
<dbReference type="Pfam" id="PF11326">
    <property type="entry name" value="PANTS-like"/>
    <property type="match status" value="1"/>
</dbReference>
<dbReference type="OrthoDB" id="5946508at2759"/>
<feature type="region of interest" description="Disordered" evidence="1">
    <location>
        <begin position="1"/>
        <end position="22"/>
    </location>
</feature>